<accession>A0A7C2K4T2</accession>
<dbReference type="InterPro" id="IPR048304">
    <property type="entry name" value="UbiD_Rift_dom"/>
</dbReference>
<dbReference type="Pfam" id="PF01977">
    <property type="entry name" value="UbiD"/>
    <property type="match status" value="1"/>
</dbReference>
<evidence type="ECO:0000313" key="2">
    <source>
        <dbReference type="EMBL" id="HEN28984.1"/>
    </source>
</evidence>
<comment type="caution">
    <text evidence="2">The sequence shown here is derived from an EMBL/GenBank/DDBJ whole genome shotgun (WGS) entry which is preliminary data.</text>
</comment>
<organism evidence="2">
    <name type="scientific">candidate division WOR-3 bacterium</name>
    <dbReference type="NCBI Taxonomy" id="2052148"/>
    <lineage>
        <taxon>Bacteria</taxon>
        <taxon>Bacteria division WOR-3</taxon>
    </lineage>
</organism>
<sequence>MGTFHGVVTRDPETGGTNVGMCRMMIHDKNTTTL</sequence>
<dbReference type="AlphaFoldDB" id="A0A7C2K4T2"/>
<feature type="domain" description="3-octaprenyl-4-hydroxybenzoate carboxy-lyase-like Rift-related" evidence="1">
    <location>
        <begin position="3"/>
        <end position="33"/>
    </location>
</feature>
<dbReference type="EMBL" id="DSOL01000288">
    <property type="protein sequence ID" value="HEN28984.1"/>
    <property type="molecule type" value="Genomic_DNA"/>
</dbReference>
<gene>
    <name evidence="2" type="ORF">ENQ77_10145</name>
</gene>
<proteinExistence type="predicted"/>
<reference evidence="2" key="1">
    <citation type="journal article" date="2020" name="mSystems">
        <title>Genome- and Community-Level Interaction Insights into Carbon Utilization and Element Cycling Functions of Hydrothermarchaeota in Hydrothermal Sediment.</title>
        <authorList>
            <person name="Zhou Z."/>
            <person name="Liu Y."/>
            <person name="Xu W."/>
            <person name="Pan J."/>
            <person name="Luo Z.H."/>
            <person name="Li M."/>
        </authorList>
    </citation>
    <scope>NUCLEOTIDE SEQUENCE [LARGE SCALE GENOMIC DNA]</scope>
    <source>
        <strain evidence="2">SpSt-34</strain>
    </source>
</reference>
<dbReference type="SUPFAM" id="SSF50475">
    <property type="entry name" value="FMN-binding split barrel"/>
    <property type="match status" value="1"/>
</dbReference>
<name>A0A7C2K4T2_UNCW3</name>
<evidence type="ECO:0000259" key="1">
    <source>
        <dbReference type="Pfam" id="PF01977"/>
    </source>
</evidence>
<protein>
    <recommendedName>
        <fullName evidence="1">3-octaprenyl-4-hydroxybenzoate carboxy-lyase-like Rift-related domain-containing protein</fullName>
    </recommendedName>
</protein>